<proteinExistence type="predicted"/>
<dbReference type="Proteomes" id="UP001168821">
    <property type="component" value="Unassembled WGS sequence"/>
</dbReference>
<evidence type="ECO:0000313" key="4">
    <source>
        <dbReference type="Proteomes" id="UP001168821"/>
    </source>
</evidence>
<dbReference type="AlphaFoldDB" id="A0AA38IDQ3"/>
<feature type="domain" description="Transposable element P transposase-like GTP-binding insertion" evidence="2">
    <location>
        <begin position="146"/>
        <end position="217"/>
    </location>
</feature>
<dbReference type="Pfam" id="PF21787">
    <property type="entry name" value="TNP-like_RNaseH_N"/>
    <property type="match status" value="1"/>
</dbReference>
<dbReference type="EMBL" id="JALNTZ010000004">
    <property type="protein sequence ID" value="KAJ3653209.1"/>
    <property type="molecule type" value="Genomic_DNA"/>
</dbReference>
<dbReference type="InterPro" id="IPR048366">
    <property type="entry name" value="TNP-like_GBD"/>
</dbReference>
<evidence type="ECO:0008006" key="5">
    <source>
        <dbReference type="Google" id="ProtNLM"/>
    </source>
</evidence>
<protein>
    <recommendedName>
        <fullName evidence="5">THAP domain-containing protein 9</fullName>
    </recommendedName>
</protein>
<organism evidence="3 4">
    <name type="scientific">Zophobas morio</name>
    <dbReference type="NCBI Taxonomy" id="2755281"/>
    <lineage>
        <taxon>Eukaryota</taxon>
        <taxon>Metazoa</taxon>
        <taxon>Ecdysozoa</taxon>
        <taxon>Arthropoda</taxon>
        <taxon>Hexapoda</taxon>
        <taxon>Insecta</taxon>
        <taxon>Pterygota</taxon>
        <taxon>Neoptera</taxon>
        <taxon>Endopterygota</taxon>
        <taxon>Coleoptera</taxon>
        <taxon>Polyphaga</taxon>
        <taxon>Cucujiformia</taxon>
        <taxon>Tenebrionidae</taxon>
        <taxon>Zophobas</taxon>
    </lineage>
</organism>
<evidence type="ECO:0000313" key="3">
    <source>
        <dbReference type="EMBL" id="KAJ3653209.1"/>
    </source>
</evidence>
<feature type="domain" description="Transposable element P transposase-like RNase H" evidence="1">
    <location>
        <begin position="3"/>
        <end position="118"/>
    </location>
</feature>
<comment type="caution">
    <text evidence="3">The sequence shown here is derived from an EMBL/GenBank/DDBJ whole genome shotgun (WGS) entry which is preliminary data.</text>
</comment>
<dbReference type="Pfam" id="PF21788">
    <property type="entry name" value="TNP-like_GBD"/>
    <property type="match status" value="1"/>
</dbReference>
<name>A0AA38IDQ3_9CUCU</name>
<evidence type="ECO:0000259" key="2">
    <source>
        <dbReference type="Pfam" id="PF21788"/>
    </source>
</evidence>
<sequence length="275" mass="31179">MKTSNKTLLCNMVRDEMSVRQHVMWTGKRLVSYVNYGFNMEGNDSLLEARNALVFMLVALNSRWKIPVAYFFINGLSGEERANLVMGCFDMLQDTGVVISSITFDGAACNLAMANSLGASLTCDNLKPYFPRPVTNNPVYIILEICHMIKLIRNELGDTKILYDEEGIKILWEFLEKLVELVEFQLHAVTKIRKCHLNYHNEKMKVSLAVQMLSDSVLIYNLYWQNTFSILYLGSFLAKLGNFLDEFRGKVINEVGNTGLAAWSGSPINVLATMF</sequence>
<dbReference type="InterPro" id="IPR048365">
    <property type="entry name" value="TNP-like_RNaseH_N"/>
</dbReference>
<accession>A0AA38IDQ3</accession>
<keyword evidence="4" id="KW-1185">Reference proteome</keyword>
<evidence type="ECO:0000259" key="1">
    <source>
        <dbReference type="Pfam" id="PF21787"/>
    </source>
</evidence>
<gene>
    <name evidence="3" type="ORF">Zmor_012473</name>
</gene>
<reference evidence="3" key="1">
    <citation type="journal article" date="2023" name="G3 (Bethesda)">
        <title>Whole genome assemblies of Zophobas morio and Tenebrio molitor.</title>
        <authorList>
            <person name="Kaur S."/>
            <person name="Stinson S.A."/>
            <person name="diCenzo G.C."/>
        </authorList>
    </citation>
    <scope>NUCLEOTIDE SEQUENCE</scope>
    <source>
        <strain evidence="3">QUZm001</strain>
    </source>
</reference>